<keyword evidence="3 6" id="KW-0812">Transmembrane</keyword>
<evidence type="ECO:0000313" key="9">
    <source>
        <dbReference type="Proteomes" id="UP000196230"/>
    </source>
</evidence>
<keyword evidence="5 6" id="KW-0472">Membrane</keyword>
<feature type="transmembrane region" description="Helical" evidence="6">
    <location>
        <begin position="120"/>
        <end position="140"/>
    </location>
</feature>
<feature type="transmembrane region" description="Helical" evidence="6">
    <location>
        <begin position="92"/>
        <end position="113"/>
    </location>
</feature>
<dbReference type="InterPro" id="IPR037185">
    <property type="entry name" value="EmrE-like"/>
</dbReference>
<evidence type="ECO:0000256" key="4">
    <source>
        <dbReference type="ARBA" id="ARBA00022989"/>
    </source>
</evidence>
<feature type="transmembrane region" description="Helical" evidence="6">
    <location>
        <begin position="177"/>
        <end position="196"/>
    </location>
</feature>
<dbReference type="Proteomes" id="UP000196230">
    <property type="component" value="Unassembled WGS sequence"/>
</dbReference>
<accession>A0A1R4JLT6</accession>
<feature type="transmembrane region" description="Helical" evidence="6">
    <location>
        <begin position="146"/>
        <end position="165"/>
    </location>
</feature>
<organism evidence="8 9">
    <name type="scientific">Micrococcus lylae</name>
    <dbReference type="NCBI Taxonomy" id="1273"/>
    <lineage>
        <taxon>Bacteria</taxon>
        <taxon>Bacillati</taxon>
        <taxon>Actinomycetota</taxon>
        <taxon>Actinomycetes</taxon>
        <taxon>Micrococcales</taxon>
        <taxon>Micrococcaceae</taxon>
        <taxon>Micrococcus</taxon>
    </lineage>
</organism>
<dbReference type="SUPFAM" id="SSF103481">
    <property type="entry name" value="Multidrug resistance efflux transporter EmrE"/>
    <property type="match status" value="2"/>
</dbReference>
<dbReference type="Gene3D" id="1.10.3730.20">
    <property type="match status" value="1"/>
</dbReference>
<feature type="transmembrane region" description="Helical" evidence="6">
    <location>
        <begin position="238"/>
        <end position="258"/>
    </location>
</feature>
<dbReference type="AlphaFoldDB" id="A0A1R4JLT6"/>
<evidence type="ECO:0000256" key="1">
    <source>
        <dbReference type="ARBA" id="ARBA00004141"/>
    </source>
</evidence>
<dbReference type="PANTHER" id="PTHR32322:SF2">
    <property type="entry name" value="EAMA DOMAIN-CONTAINING PROTEIN"/>
    <property type="match status" value="1"/>
</dbReference>
<sequence length="290" mass="30154">MSSRSPLGLILMTAIVPVLWGSTYVVTRQWLPADMPLTGAAIRALPAGLLLLAITRRLPEGQWWWRSTVLSFITMGLFFVLVYLSGARLPSGVAATLMASGPLVMVVLGRLLLREKAPVMAYVGAVVGILGVGLLAGSAIATLDVIGVIAALVAVLISSLGYVLAKKWRPPVSSLTFASWQLTIAGVMLTPTALIVEGPPPALDLPAILGFGYLGLICTGLAYVLWFRGLAGLPAQTVGILGLLNPLAGTILGALVAGELLSPVQALGAATILLGVGLGLLTTPKRRLRR</sequence>
<dbReference type="EMBL" id="FUKP01000063">
    <property type="protein sequence ID" value="SJN32957.1"/>
    <property type="molecule type" value="Genomic_DNA"/>
</dbReference>
<dbReference type="RefSeq" id="WP_245829939.1">
    <property type="nucleotide sequence ID" value="NZ_FUKP01000063.1"/>
</dbReference>
<feature type="transmembrane region" description="Helical" evidence="6">
    <location>
        <begin position="67"/>
        <end position="86"/>
    </location>
</feature>
<protein>
    <submittedName>
        <fullName evidence="8">Permease of the drug/metabolite transporter (DMT) superfamily</fullName>
    </submittedName>
</protein>
<feature type="domain" description="EamA" evidence="7">
    <location>
        <begin position="10"/>
        <end position="135"/>
    </location>
</feature>
<evidence type="ECO:0000256" key="6">
    <source>
        <dbReference type="SAM" id="Phobius"/>
    </source>
</evidence>
<dbReference type="InterPro" id="IPR050638">
    <property type="entry name" value="AA-Vitamin_Transporters"/>
</dbReference>
<name>A0A1R4JLT6_9MICC</name>
<evidence type="ECO:0000256" key="5">
    <source>
        <dbReference type="ARBA" id="ARBA00023136"/>
    </source>
</evidence>
<gene>
    <name evidence="8" type="ORF">FM125_09335</name>
</gene>
<dbReference type="InterPro" id="IPR000620">
    <property type="entry name" value="EamA_dom"/>
</dbReference>
<feature type="transmembrane region" description="Helical" evidence="6">
    <location>
        <begin position="37"/>
        <end position="55"/>
    </location>
</feature>
<feature type="transmembrane region" description="Helical" evidence="6">
    <location>
        <begin position="208"/>
        <end position="226"/>
    </location>
</feature>
<proteinExistence type="inferred from homology"/>
<comment type="subcellular location">
    <subcellularLocation>
        <location evidence="1">Membrane</location>
        <topology evidence="1">Multi-pass membrane protein</topology>
    </subcellularLocation>
</comment>
<feature type="transmembrane region" description="Helical" evidence="6">
    <location>
        <begin position="264"/>
        <end position="283"/>
    </location>
</feature>
<evidence type="ECO:0000259" key="7">
    <source>
        <dbReference type="Pfam" id="PF00892"/>
    </source>
</evidence>
<evidence type="ECO:0000256" key="2">
    <source>
        <dbReference type="ARBA" id="ARBA00007362"/>
    </source>
</evidence>
<evidence type="ECO:0000313" key="8">
    <source>
        <dbReference type="EMBL" id="SJN32957.1"/>
    </source>
</evidence>
<feature type="domain" description="EamA" evidence="7">
    <location>
        <begin position="146"/>
        <end position="278"/>
    </location>
</feature>
<reference evidence="8 9" key="1">
    <citation type="submission" date="2017-02" db="EMBL/GenBank/DDBJ databases">
        <authorList>
            <person name="Peterson S.W."/>
        </authorList>
    </citation>
    <scope>NUCLEOTIDE SEQUENCE [LARGE SCALE GENOMIC DNA]</scope>
    <source>
        <strain evidence="8 9">2B3F</strain>
    </source>
</reference>
<dbReference type="Pfam" id="PF00892">
    <property type="entry name" value="EamA"/>
    <property type="match status" value="2"/>
</dbReference>
<dbReference type="GO" id="GO:0016020">
    <property type="term" value="C:membrane"/>
    <property type="evidence" value="ECO:0007669"/>
    <property type="project" value="UniProtKB-SubCell"/>
</dbReference>
<comment type="similarity">
    <text evidence="2">Belongs to the EamA transporter family.</text>
</comment>
<keyword evidence="4 6" id="KW-1133">Transmembrane helix</keyword>
<evidence type="ECO:0000256" key="3">
    <source>
        <dbReference type="ARBA" id="ARBA00022692"/>
    </source>
</evidence>
<dbReference type="PANTHER" id="PTHR32322">
    <property type="entry name" value="INNER MEMBRANE TRANSPORTER"/>
    <property type="match status" value="1"/>
</dbReference>